<gene>
    <name evidence="1" type="ORF">E2C01_055161</name>
</gene>
<evidence type="ECO:0000313" key="1">
    <source>
        <dbReference type="EMBL" id="MPC61098.1"/>
    </source>
</evidence>
<dbReference type="AlphaFoldDB" id="A0A5B7GVV7"/>
<accession>A0A5B7GVV7</accession>
<comment type="caution">
    <text evidence="1">The sequence shown here is derived from an EMBL/GenBank/DDBJ whole genome shotgun (WGS) entry which is preliminary data.</text>
</comment>
<protein>
    <submittedName>
        <fullName evidence="1">Uncharacterized protein</fullName>
    </submittedName>
</protein>
<keyword evidence="2" id="KW-1185">Reference proteome</keyword>
<dbReference type="Proteomes" id="UP000324222">
    <property type="component" value="Unassembled WGS sequence"/>
</dbReference>
<name>A0A5B7GVV7_PORTR</name>
<proteinExistence type="predicted"/>
<organism evidence="1 2">
    <name type="scientific">Portunus trituberculatus</name>
    <name type="common">Swimming crab</name>
    <name type="synonym">Neptunus trituberculatus</name>
    <dbReference type="NCBI Taxonomy" id="210409"/>
    <lineage>
        <taxon>Eukaryota</taxon>
        <taxon>Metazoa</taxon>
        <taxon>Ecdysozoa</taxon>
        <taxon>Arthropoda</taxon>
        <taxon>Crustacea</taxon>
        <taxon>Multicrustacea</taxon>
        <taxon>Malacostraca</taxon>
        <taxon>Eumalacostraca</taxon>
        <taxon>Eucarida</taxon>
        <taxon>Decapoda</taxon>
        <taxon>Pleocyemata</taxon>
        <taxon>Brachyura</taxon>
        <taxon>Eubrachyura</taxon>
        <taxon>Portunoidea</taxon>
        <taxon>Portunidae</taxon>
        <taxon>Portuninae</taxon>
        <taxon>Portunus</taxon>
    </lineage>
</organism>
<sequence length="81" mass="9109">MKYYIAVKILTHTQARAHTRTPTHVNTPSKISWSFFTWTLDTSSNTSSHQHRLKSFWLGCSRDEGLSGSVHSGNTARSSTN</sequence>
<dbReference type="EMBL" id="VSRR010018211">
    <property type="protein sequence ID" value="MPC61098.1"/>
    <property type="molecule type" value="Genomic_DNA"/>
</dbReference>
<evidence type="ECO:0000313" key="2">
    <source>
        <dbReference type="Proteomes" id="UP000324222"/>
    </source>
</evidence>
<reference evidence="1" key="1">
    <citation type="submission" date="2019-05" db="EMBL/GenBank/DDBJ databases">
        <title>Another draft genome of Portunus trituberculatus and its Hox gene families provides insights of decapod evolution.</title>
        <authorList>
            <person name="Jeong J.-H."/>
            <person name="Song I."/>
            <person name="Kim S."/>
            <person name="Choi T."/>
            <person name="Kim D."/>
            <person name="Ryu S."/>
            <person name="Kim W."/>
        </authorList>
    </citation>
    <scope>NUCLEOTIDE SEQUENCE [LARGE SCALE GENOMIC DNA]</scope>
    <source>
        <tissue evidence="1">Muscle</tissue>
    </source>
</reference>